<proteinExistence type="predicted"/>
<name>A0A183NR61_9TREM</name>
<dbReference type="Gene3D" id="3.90.190.10">
    <property type="entry name" value="Protein tyrosine phosphatase superfamily"/>
    <property type="match status" value="1"/>
</dbReference>
<organism evidence="1 2">
    <name type="scientific">Schistosoma mattheei</name>
    <dbReference type="NCBI Taxonomy" id="31246"/>
    <lineage>
        <taxon>Eukaryota</taxon>
        <taxon>Metazoa</taxon>
        <taxon>Spiralia</taxon>
        <taxon>Lophotrochozoa</taxon>
        <taxon>Platyhelminthes</taxon>
        <taxon>Trematoda</taxon>
        <taxon>Digenea</taxon>
        <taxon>Strigeidida</taxon>
        <taxon>Schistosomatoidea</taxon>
        <taxon>Schistosomatidae</taxon>
        <taxon>Schistosoma</taxon>
    </lineage>
</organism>
<gene>
    <name evidence="1" type="ORF">SMTD_LOCUS4595</name>
</gene>
<evidence type="ECO:0000313" key="2">
    <source>
        <dbReference type="Proteomes" id="UP000269396"/>
    </source>
</evidence>
<evidence type="ECO:0000313" key="1">
    <source>
        <dbReference type="EMBL" id="VDP08915.1"/>
    </source>
</evidence>
<dbReference type="EMBL" id="UZAL01014072">
    <property type="protein sequence ID" value="VDP08915.1"/>
    <property type="molecule type" value="Genomic_DNA"/>
</dbReference>
<accession>A0A183NR61</accession>
<dbReference type="InterPro" id="IPR029021">
    <property type="entry name" value="Prot-tyrosine_phosphatase-like"/>
</dbReference>
<keyword evidence="2" id="KW-1185">Reference proteome</keyword>
<dbReference type="Proteomes" id="UP000269396">
    <property type="component" value="Unassembled WGS sequence"/>
</dbReference>
<dbReference type="STRING" id="31246.A0A183NR61"/>
<sequence>MTKILPGLYVGGFDNAKSEEELMANCISHIIIVQNSKNDIERVSIFEMVLIVGWWLIQHRGVFGLLSLNVDIKTSSIHSEFVLIVSHLLDVSKKWWMYTHIESETASVSSVLNRFTFI</sequence>
<reference evidence="1 2" key="1">
    <citation type="submission" date="2018-11" db="EMBL/GenBank/DDBJ databases">
        <authorList>
            <consortium name="Pathogen Informatics"/>
        </authorList>
    </citation>
    <scope>NUCLEOTIDE SEQUENCE [LARGE SCALE GENOMIC DNA]</scope>
    <source>
        <strain>Denwood</strain>
        <strain evidence="2">Zambia</strain>
    </source>
</reference>
<dbReference type="AlphaFoldDB" id="A0A183NR61"/>
<protein>
    <submittedName>
        <fullName evidence="1">Uncharacterized protein</fullName>
    </submittedName>
</protein>